<evidence type="ECO:0008006" key="2">
    <source>
        <dbReference type="Google" id="ProtNLM"/>
    </source>
</evidence>
<dbReference type="EMBL" id="VSSQ01055510">
    <property type="protein sequence ID" value="MPN09400.1"/>
    <property type="molecule type" value="Genomic_DNA"/>
</dbReference>
<dbReference type="AlphaFoldDB" id="A0A645F699"/>
<organism evidence="1">
    <name type="scientific">bioreactor metagenome</name>
    <dbReference type="NCBI Taxonomy" id="1076179"/>
    <lineage>
        <taxon>unclassified sequences</taxon>
        <taxon>metagenomes</taxon>
        <taxon>ecological metagenomes</taxon>
    </lineage>
</organism>
<dbReference type="Pfam" id="PF08786">
    <property type="entry name" value="DcrB"/>
    <property type="match status" value="1"/>
</dbReference>
<proteinExistence type="predicted"/>
<comment type="caution">
    <text evidence="1">The sequence shown here is derived from an EMBL/GenBank/DDBJ whole genome shotgun (WGS) entry which is preliminary data.</text>
</comment>
<dbReference type="InterPro" id="IPR014894">
    <property type="entry name" value="DcrB/EagT6"/>
</dbReference>
<accession>A0A645F699</accession>
<dbReference type="Gene3D" id="3.40.1000.10">
    <property type="entry name" value="Mog1/PsbP, alpha/beta/alpha sandwich"/>
    <property type="match status" value="1"/>
</dbReference>
<sequence>MKYSAQEFEIDLPQPFRDQTVNALLLGDGSLPSFNLVVSRDVLPKNETLASVVKKQLQVIAGQDKFKEMEPQKPRQVPLAGGGELSGIEIFVRFKNGGNIIYQKHLYVLPDEKRILIFVGTSRGLWEDKENLQWNNLMSSVSLKP</sequence>
<reference evidence="1" key="1">
    <citation type="submission" date="2019-08" db="EMBL/GenBank/DDBJ databases">
        <authorList>
            <person name="Kucharzyk K."/>
            <person name="Murdoch R.W."/>
            <person name="Higgins S."/>
            <person name="Loffler F."/>
        </authorList>
    </citation>
    <scope>NUCLEOTIDE SEQUENCE</scope>
</reference>
<dbReference type="SUPFAM" id="SSF55724">
    <property type="entry name" value="Mog1p/PsbP-like"/>
    <property type="match status" value="1"/>
</dbReference>
<name>A0A645F699_9ZZZZ</name>
<dbReference type="InterPro" id="IPR016123">
    <property type="entry name" value="Mog1/PsbP_a/b/a-sand"/>
</dbReference>
<gene>
    <name evidence="1" type="ORF">SDC9_156690</name>
</gene>
<protein>
    <recommendedName>
        <fullName evidence="2">DUF1795 domain-containing protein</fullName>
    </recommendedName>
</protein>
<evidence type="ECO:0000313" key="1">
    <source>
        <dbReference type="EMBL" id="MPN09400.1"/>
    </source>
</evidence>